<name>A0AAD5RCV6_PARTN</name>
<evidence type="ECO:0000313" key="3">
    <source>
        <dbReference type="Proteomes" id="UP001196413"/>
    </source>
</evidence>
<evidence type="ECO:0000313" key="2">
    <source>
        <dbReference type="EMBL" id="KAJ1373812.1"/>
    </source>
</evidence>
<comment type="caution">
    <text evidence="2">The sequence shown here is derived from an EMBL/GenBank/DDBJ whole genome shotgun (WGS) entry which is preliminary data.</text>
</comment>
<dbReference type="EMBL" id="JAHQIW010007348">
    <property type="protein sequence ID" value="KAJ1373812.1"/>
    <property type="molecule type" value="Genomic_DNA"/>
</dbReference>
<organism evidence="2 3">
    <name type="scientific">Parelaphostrongylus tenuis</name>
    <name type="common">Meningeal worm</name>
    <dbReference type="NCBI Taxonomy" id="148309"/>
    <lineage>
        <taxon>Eukaryota</taxon>
        <taxon>Metazoa</taxon>
        <taxon>Ecdysozoa</taxon>
        <taxon>Nematoda</taxon>
        <taxon>Chromadorea</taxon>
        <taxon>Rhabditida</taxon>
        <taxon>Rhabditina</taxon>
        <taxon>Rhabditomorpha</taxon>
        <taxon>Strongyloidea</taxon>
        <taxon>Metastrongylidae</taxon>
        <taxon>Parelaphostrongylus</taxon>
    </lineage>
</organism>
<proteinExistence type="predicted"/>
<keyword evidence="1" id="KW-0812">Transmembrane</keyword>
<sequence>MGEHRTRGPFFTLPSKCAMMFERQAKYFTEARNTILFYCGYNDAVLKGCFLAENKGFILFVAFTSFITCFIIFVDTSAKGAPKTNNKYAGHLH</sequence>
<accession>A0AAD5RCV6</accession>
<keyword evidence="1" id="KW-1133">Transmembrane helix</keyword>
<dbReference type="AlphaFoldDB" id="A0AAD5RCV6"/>
<feature type="transmembrane region" description="Helical" evidence="1">
    <location>
        <begin position="56"/>
        <end position="74"/>
    </location>
</feature>
<dbReference type="Proteomes" id="UP001196413">
    <property type="component" value="Unassembled WGS sequence"/>
</dbReference>
<gene>
    <name evidence="2" type="ORF">KIN20_036327</name>
</gene>
<keyword evidence="3" id="KW-1185">Reference proteome</keyword>
<keyword evidence="1" id="KW-0472">Membrane</keyword>
<evidence type="ECO:0000256" key="1">
    <source>
        <dbReference type="SAM" id="Phobius"/>
    </source>
</evidence>
<protein>
    <submittedName>
        <fullName evidence="2">Uncharacterized protein</fullName>
    </submittedName>
</protein>
<reference evidence="2" key="1">
    <citation type="submission" date="2021-06" db="EMBL/GenBank/DDBJ databases">
        <title>Parelaphostrongylus tenuis whole genome reference sequence.</title>
        <authorList>
            <person name="Garwood T.J."/>
            <person name="Larsen P.A."/>
            <person name="Fountain-Jones N.M."/>
            <person name="Garbe J.R."/>
            <person name="Macchietto M.G."/>
            <person name="Kania S.A."/>
            <person name="Gerhold R.W."/>
            <person name="Richards J.E."/>
            <person name="Wolf T.M."/>
        </authorList>
    </citation>
    <scope>NUCLEOTIDE SEQUENCE</scope>
    <source>
        <strain evidence="2">MNPRO001-30</strain>
        <tissue evidence="2">Meninges</tissue>
    </source>
</reference>